<evidence type="ECO:0000313" key="1">
    <source>
        <dbReference type="EMBL" id="KWX78467.1"/>
    </source>
</evidence>
<protein>
    <submittedName>
        <fullName evidence="2">Uncharacterized protein</fullName>
    </submittedName>
</protein>
<evidence type="ECO:0000313" key="3">
    <source>
        <dbReference type="Proteomes" id="UP000070252"/>
    </source>
</evidence>
<dbReference type="Proteomes" id="UP000070252">
    <property type="component" value="Unassembled WGS sequence"/>
</dbReference>
<dbReference type="RefSeq" id="WP_062520648.1">
    <property type="nucleotide sequence ID" value="NZ_CP048429.1"/>
</dbReference>
<sequence length="181" mass="20821">MKTPASEVIRTTALTLLAEHPKGKSLADLRFLTESVLKQVIEPDNQKNGKYRSALWDLEKRYPKYVLKKNEGRAAIFIPTEKLQNEKGLIEVPVYSPSVKELLTKSSSSTSKNYKNYVEIKAKIIDVLQLIENIDLKSFDIRDFRDYTEAADIMKAIIHLEGLQTLKYSLQMVKSEDEYHK</sequence>
<dbReference type="Proteomes" id="UP000182783">
    <property type="component" value="Unassembled WGS sequence"/>
</dbReference>
<evidence type="ECO:0000313" key="2">
    <source>
        <dbReference type="EMBL" id="SDL31971.1"/>
    </source>
</evidence>
<reference evidence="2 4" key="2">
    <citation type="submission" date="2016-10" db="EMBL/GenBank/DDBJ databases">
        <authorList>
            <person name="de Groot N.N."/>
        </authorList>
    </citation>
    <scope>NUCLEOTIDE SEQUENCE [LARGE SCALE GENOMIC DNA]</scope>
    <source>
        <strain evidence="2 4">CGMCC 1.10239</strain>
    </source>
</reference>
<keyword evidence="3" id="KW-1185">Reference proteome</keyword>
<reference evidence="1 3" key="1">
    <citation type="submission" date="2015-08" db="EMBL/GenBank/DDBJ databases">
        <title>Genome of Paenibacillus jilunlii.</title>
        <authorList>
            <person name="Sant'Anna F.H."/>
            <person name="Ambrosini A."/>
            <person name="Souza R."/>
            <person name="Bach E."/>
            <person name="Fernandes G."/>
            <person name="Balsanelli E."/>
            <person name="Baura V.A."/>
            <person name="Pedrosa F.O."/>
            <person name="Souza E.M."/>
            <person name="Passaglia L."/>
        </authorList>
    </citation>
    <scope>NUCLEOTIDE SEQUENCE [LARGE SCALE GENOMIC DNA]</scope>
    <source>
        <strain evidence="1 3">DSM 23019</strain>
    </source>
</reference>
<gene>
    <name evidence="1" type="ORF">AML91_05010</name>
    <name evidence="2" type="ORF">SAMN05216191_102309</name>
</gene>
<name>A0A1G9J3Q3_9BACL</name>
<dbReference type="OrthoDB" id="2622894at2"/>
<proteinExistence type="predicted"/>
<accession>A0A1G9J3Q3</accession>
<organism evidence="2 4">
    <name type="scientific">Paenibacillus jilunlii</name>
    <dbReference type="NCBI Taxonomy" id="682956"/>
    <lineage>
        <taxon>Bacteria</taxon>
        <taxon>Bacillati</taxon>
        <taxon>Bacillota</taxon>
        <taxon>Bacilli</taxon>
        <taxon>Bacillales</taxon>
        <taxon>Paenibacillaceae</taxon>
        <taxon>Paenibacillus</taxon>
    </lineage>
</organism>
<dbReference type="AlphaFoldDB" id="A0A1G9J3Q3"/>
<evidence type="ECO:0000313" key="4">
    <source>
        <dbReference type="Proteomes" id="UP000182783"/>
    </source>
</evidence>
<dbReference type="EMBL" id="FNGM01000002">
    <property type="protein sequence ID" value="SDL31971.1"/>
    <property type="molecule type" value="Genomic_DNA"/>
</dbReference>
<dbReference type="EMBL" id="LIPY01000094">
    <property type="protein sequence ID" value="KWX78467.1"/>
    <property type="molecule type" value="Genomic_DNA"/>
</dbReference>